<comment type="caution">
    <text evidence="1">The sequence shown here is derived from an EMBL/GenBank/DDBJ whole genome shotgun (WGS) entry which is preliminary data.</text>
</comment>
<proteinExistence type="predicted"/>
<accession>A0A2S8FHK9</accession>
<dbReference type="AlphaFoldDB" id="A0A2S8FHK9"/>
<evidence type="ECO:0000313" key="1">
    <source>
        <dbReference type="EMBL" id="PQO31623.1"/>
    </source>
</evidence>
<name>A0A2S8FHK9_9BACT</name>
<evidence type="ECO:0000313" key="2">
    <source>
        <dbReference type="Proteomes" id="UP000239388"/>
    </source>
</evidence>
<dbReference type="Proteomes" id="UP000239388">
    <property type="component" value="Unassembled WGS sequence"/>
</dbReference>
<gene>
    <name evidence="1" type="ORF">C5Y98_19600</name>
</gene>
<organism evidence="1 2">
    <name type="scientific">Blastopirellula marina</name>
    <dbReference type="NCBI Taxonomy" id="124"/>
    <lineage>
        <taxon>Bacteria</taxon>
        <taxon>Pseudomonadati</taxon>
        <taxon>Planctomycetota</taxon>
        <taxon>Planctomycetia</taxon>
        <taxon>Pirellulales</taxon>
        <taxon>Pirellulaceae</taxon>
        <taxon>Blastopirellula</taxon>
    </lineage>
</organism>
<sequence length="63" mass="7151">MLQQNASWNARRRLFQPTFLVGADIHSQDLPLTRPKGPTVNSQGRKPLVKELLNNFQALKGRP</sequence>
<reference evidence="1 2" key="1">
    <citation type="submission" date="2018-02" db="EMBL/GenBank/DDBJ databases">
        <title>Comparative genomes isolates from brazilian mangrove.</title>
        <authorList>
            <person name="Araujo J.E."/>
            <person name="Taketani R.G."/>
            <person name="Silva M.C.P."/>
            <person name="Loureco M.V."/>
            <person name="Andreote F.D."/>
        </authorList>
    </citation>
    <scope>NUCLEOTIDE SEQUENCE [LARGE SCALE GENOMIC DNA]</scope>
    <source>
        <strain evidence="1 2">NAP PRIS-MGV</strain>
    </source>
</reference>
<dbReference type="EMBL" id="PUIB01000019">
    <property type="protein sequence ID" value="PQO31623.1"/>
    <property type="molecule type" value="Genomic_DNA"/>
</dbReference>
<protein>
    <submittedName>
        <fullName evidence="1">Uncharacterized protein</fullName>
    </submittedName>
</protein>